<name>A0A1R0KTF0_9PSEU</name>
<protein>
    <submittedName>
        <fullName evidence="2">Uncharacterized protein</fullName>
    </submittedName>
</protein>
<feature type="region of interest" description="Disordered" evidence="1">
    <location>
        <begin position="1"/>
        <end position="32"/>
    </location>
</feature>
<dbReference type="STRING" id="76021.BS329_16065"/>
<reference evidence="2 3" key="1">
    <citation type="submission" date="2016-01" db="EMBL/GenBank/DDBJ databases">
        <title>Amycolatopsis coloradensis genome sequencing and assembly.</title>
        <authorList>
            <person name="Mayilraj S."/>
        </authorList>
    </citation>
    <scope>NUCLEOTIDE SEQUENCE [LARGE SCALE GENOMIC DNA]</scope>
    <source>
        <strain evidence="2 3">DSM 44225</strain>
    </source>
</reference>
<evidence type="ECO:0000313" key="3">
    <source>
        <dbReference type="Proteomes" id="UP000187486"/>
    </source>
</evidence>
<sequence>MSGVSGRSGPVFAYPHRSRPQPAGSRNSTELRLDRKCGKRDLDFNLREADRDHVMNTDETTRVRAQDLIEQQGHLRIGNTRLAATETAALIQRWMPQ</sequence>
<keyword evidence="3" id="KW-1185">Reference proteome</keyword>
<accession>A0A1R0KTF0</accession>
<dbReference type="Proteomes" id="UP000187486">
    <property type="component" value="Unassembled WGS sequence"/>
</dbReference>
<comment type="caution">
    <text evidence="2">The sequence shown here is derived from an EMBL/GenBank/DDBJ whole genome shotgun (WGS) entry which is preliminary data.</text>
</comment>
<evidence type="ECO:0000256" key="1">
    <source>
        <dbReference type="SAM" id="MobiDB-lite"/>
    </source>
</evidence>
<proteinExistence type="predicted"/>
<evidence type="ECO:0000313" key="2">
    <source>
        <dbReference type="EMBL" id="OLZ51321.1"/>
    </source>
</evidence>
<organism evidence="2 3">
    <name type="scientific">Amycolatopsis coloradensis</name>
    <dbReference type="NCBI Taxonomy" id="76021"/>
    <lineage>
        <taxon>Bacteria</taxon>
        <taxon>Bacillati</taxon>
        <taxon>Actinomycetota</taxon>
        <taxon>Actinomycetes</taxon>
        <taxon>Pseudonocardiales</taxon>
        <taxon>Pseudonocardiaceae</taxon>
        <taxon>Amycolatopsis</taxon>
    </lineage>
</organism>
<gene>
    <name evidence="2" type="ORF">BS329_16065</name>
</gene>
<dbReference type="AlphaFoldDB" id="A0A1R0KTF0"/>
<dbReference type="EMBL" id="MQUQ01000008">
    <property type="protein sequence ID" value="OLZ51321.1"/>
    <property type="molecule type" value="Genomic_DNA"/>
</dbReference>